<dbReference type="GO" id="GO:0033387">
    <property type="term" value="P:putrescine biosynthetic process from arginine, via ornithine"/>
    <property type="evidence" value="ECO:0007669"/>
    <property type="project" value="TreeGrafter"/>
</dbReference>
<evidence type="ECO:0000313" key="11">
    <source>
        <dbReference type="Proteomes" id="UP001194746"/>
    </source>
</evidence>
<feature type="domain" description="Orn/DAP/Arg decarboxylase 2 C-terminal" evidence="8">
    <location>
        <begin position="295"/>
        <end position="399"/>
    </location>
</feature>
<sequence>MGSMRMSPAEAENELIYQHIMDLEQGRYDTFSDAPFLVAHSTKLPEQNERWRSCLPNVQPYYGQSSYPKFRLERTVDTEFTRLSLAVKCNSDVHLLRSLHNMGVNFDCASLEEIRLVLELGIDPSRIIFAHPCKPVSALEFASQQGVQLTTFDNGDELDKVKAHCPKMGLLLRIFAQDGGAKVCLGDKFGAPWETTNGLLKKAKRLQLNILGVSFHIGSGASDPQAFATAVKQARCVFDEGARLGFNMKILDIGGGFQDSNFEPMAGGLRRAMDQVFGDLDATFMGEPGRFYAAPYYTMVCRVISRREQSCHAASRHVPDMLYQNDGVYGCFSSKWAESGVFAPIHLPQRRNIGGPRQKGTHRYSIWGPTCDSVDLVADEVVFSSEVRIGDWLKYPDMGAYTTCASSQFNGFSNRYLVIYGD</sequence>
<comment type="caution">
    <text evidence="10">The sequence shown here is derived from an EMBL/GenBank/DDBJ whole genome shotgun (WGS) entry which is preliminary data.</text>
</comment>
<reference evidence="10" key="2">
    <citation type="submission" date="2020-02" db="EMBL/GenBank/DDBJ databases">
        <authorList>
            <person name="Gilchrist C.L.M."/>
            <person name="Chooi Y.-H."/>
        </authorList>
    </citation>
    <scope>NUCLEOTIDE SEQUENCE</scope>
    <source>
        <strain evidence="10">MST-FP2251</strain>
    </source>
</reference>
<reference evidence="10" key="1">
    <citation type="journal article" date="2019" name="Beilstein J. Org. Chem.">
        <title>Nanangenines: drimane sesquiterpenoids as the dominant metabolite cohort of a novel Australian fungus, Aspergillus nanangensis.</title>
        <authorList>
            <person name="Lacey H.J."/>
            <person name="Gilchrist C.L.M."/>
            <person name="Crombie A."/>
            <person name="Kalaitzis J.A."/>
            <person name="Vuong D."/>
            <person name="Rutledge P.J."/>
            <person name="Turner P."/>
            <person name="Pitt J.I."/>
            <person name="Lacey E."/>
            <person name="Chooi Y.H."/>
            <person name="Piggott A.M."/>
        </authorList>
    </citation>
    <scope>NUCLEOTIDE SEQUENCE</scope>
    <source>
        <strain evidence="10">MST-FP2251</strain>
    </source>
</reference>
<comment type="cofactor">
    <cofactor evidence="1 6">
        <name>pyridoxal 5'-phosphate</name>
        <dbReference type="ChEBI" id="CHEBI:597326"/>
    </cofactor>
</comment>
<dbReference type="PRINTS" id="PR01182">
    <property type="entry name" value="ORNDCRBXLASE"/>
</dbReference>
<dbReference type="FunFam" id="3.20.20.10:FF:000005">
    <property type="entry name" value="Ornithine decarboxylase"/>
    <property type="match status" value="1"/>
</dbReference>
<feature type="modified residue" description="N6-(pyridoxal phosphate)lysine" evidence="6">
    <location>
        <position position="88"/>
    </location>
</feature>
<dbReference type="Gene3D" id="3.20.20.10">
    <property type="entry name" value="Alanine racemase"/>
    <property type="match status" value="1"/>
</dbReference>
<dbReference type="PRINTS" id="PR01179">
    <property type="entry name" value="ODADCRBXLASE"/>
</dbReference>
<dbReference type="Pfam" id="PF02784">
    <property type="entry name" value="Orn_Arg_deC_N"/>
    <property type="match status" value="1"/>
</dbReference>
<dbReference type="InterPro" id="IPR002433">
    <property type="entry name" value="Orn_de-COase"/>
</dbReference>
<dbReference type="GO" id="GO:0004586">
    <property type="term" value="F:ornithine decarboxylase activity"/>
    <property type="evidence" value="ECO:0007669"/>
    <property type="project" value="TreeGrafter"/>
</dbReference>
<accession>A0AAD4CWF6</accession>
<dbReference type="InterPro" id="IPR022657">
    <property type="entry name" value="De-COase2_CS"/>
</dbReference>
<feature type="active site" description="Proton donor" evidence="6">
    <location>
        <position position="371"/>
    </location>
</feature>
<evidence type="ECO:0000256" key="2">
    <source>
        <dbReference type="ARBA" id="ARBA00008872"/>
    </source>
</evidence>
<dbReference type="Gene3D" id="2.40.37.10">
    <property type="entry name" value="Lyase, Ornithine Decarboxylase, Chain A, domain 1"/>
    <property type="match status" value="1"/>
</dbReference>
<name>A0AAD4CWF6_ASPNN</name>
<protein>
    <submittedName>
        <fullName evidence="10">Mitochondrial 2-oxoadipate and 2-oxoglutarate transporter</fullName>
    </submittedName>
</protein>
<keyword evidence="11" id="KW-1185">Reference proteome</keyword>
<evidence type="ECO:0000256" key="5">
    <source>
        <dbReference type="ARBA" id="ARBA00023239"/>
    </source>
</evidence>
<dbReference type="InterPro" id="IPR022643">
    <property type="entry name" value="De-COase2_C"/>
</dbReference>
<feature type="domain" description="Orn/DAP/Arg decarboxylase 2 N-terminal" evidence="9">
    <location>
        <begin position="82"/>
        <end position="294"/>
    </location>
</feature>
<dbReference type="InterPro" id="IPR000183">
    <property type="entry name" value="Orn/DAP/Arg_de-COase"/>
</dbReference>
<keyword evidence="5" id="KW-0456">Lyase</keyword>
<organism evidence="10 11">
    <name type="scientific">Aspergillus nanangensis</name>
    <dbReference type="NCBI Taxonomy" id="2582783"/>
    <lineage>
        <taxon>Eukaryota</taxon>
        <taxon>Fungi</taxon>
        <taxon>Dikarya</taxon>
        <taxon>Ascomycota</taxon>
        <taxon>Pezizomycotina</taxon>
        <taxon>Eurotiomycetes</taxon>
        <taxon>Eurotiomycetidae</taxon>
        <taxon>Eurotiales</taxon>
        <taxon>Aspergillaceae</taxon>
        <taxon>Aspergillus</taxon>
        <taxon>Aspergillus subgen. Circumdati</taxon>
    </lineage>
</organism>
<gene>
    <name evidence="10" type="primary">ODC1_2</name>
    <name evidence="10" type="ORF">FE257_008942</name>
</gene>
<dbReference type="CDD" id="cd00622">
    <property type="entry name" value="PLPDE_III_ODC"/>
    <property type="match status" value="1"/>
</dbReference>
<proteinExistence type="inferred from homology"/>
<evidence type="ECO:0000256" key="3">
    <source>
        <dbReference type="ARBA" id="ARBA00022793"/>
    </source>
</evidence>
<evidence type="ECO:0000256" key="7">
    <source>
        <dbReference type="RuleBase" id="RU003737"/>
    </source>
</evidence>
<evidence type="ECO:0000259" key="8">
    <source>
        <dbReference type="Pfam" id="PF00278"/>
    </source>
</evidence>
<keyword evidence="3" id="KW-0210">Decarboxylase</keyword>
<evidence type="ECO:0000259" key="9">
    <source>
        <dbReference type="Pfam" id="PF02784"/>
    </source>
</evidence>
<evidence type="ECO:0000256" key="6">
    <source>
        <dbReference type="PIRSR" id="PIRSR600183-50"/>
    </source>
</evidence>
<dbReference type="SUPFAM" id="SSF51419">
    <property type="entry name" value="PLP-binding barrel"/>
    <property type="match status" value="1"/>
</dbReference>
<dbReference type="Proteomes" id="UP001194746">
    <property type="component" value="Unassembled WGS sequence"/>
</dbReference>
<dbReference type="PROSITE" id="PS00879">
    <property type="entry name" value="ODR_DC_2_2"/>
    <property type="match status" value="1"/>
</dbReference>
<evidence type="ECO:0000256" key="4">
    <source>
        <dbReference type="ARBA" id="ARBA00022898"/>
    </source>
</evidence>
<dbReference type="GO" id="GO:0005737">
    <property type="term" value="C:cytoplasm"/>
    <property type="evidence" value="ECO:0007669"/>
    <property type="project" value="TreeGrafter"/>
</dbReference>
<evidence type="ECO:0000256" key="1">
    <source>
        <dbReference type="ARBA" id="ARBA00001933"/>
    </source>
</evidence>
<keyword evidence="4 6" id="KW-0663">Pyridoxal phosphate</keyword>
<dbReference type="InterPro" id="IPR029066">
    <property type="entry name" value="PLP-binding_barrel"/>
</dbReference>
<dbReference type="EMBL" id="VCAU01000005">
    <property type="protein sequence ID" value="KAF9893971.1"/>
    <property type="molecule type" value="Genomic_DNA"/>
</dbReference>
<evidence type="ECO:0000313" key="10">
    <source>
        <dbReference type="EMBL" id="KAF9893971.1"/>
    </source>
</evidence>
<dbReference type="AlphaFoldDB" id="A0AAD4CWF6"/>
<dbReference type="SUPFAM" id="SSF50621">
    <property type="entry name" value="Alanine racemase C-terminal domain-like"/>
    <property type="match status" value="1"/>
</dbReference>
<dbReference type="InterPro" id="IPR022644">
    <property type="entry name" value="De-COase2_N"/>
</dbReference>
<dbReference type="PANTHER" id="PTHR11482:SF6">
    <property type="entry name" value="ORNITHINE DECARBOXYLASE 1-RELATED"/>
    <property type="match status" value="1"/>
</dbReference>
<dbReference type="Pfam" id="PF00278">
    <property type="entry name" value="Orn_DAP_Arg_deC"/>
    <property type="match status" value="1"/>
</dbReference>
<comment type="similarity">
    <text evidence="2 7">Belongs to the Orn/Lys/Arg decarboxylase class-II family.</text>
</comment>
<dbReference type="InterPro" id="IPR009006">
    <property type="entry name" value="Ala_racemase/Decarboxylase_C"/>
</dbReference>
<dbReference type="PANTHER" id="PTHR11482">
    <property type="entry name" value="ARGININE/DIAMINOPIMELATE/ORNITHINE DECARBOXYLASE"/>
    <property type="match status" value="1"/>
</dbReference>